<feature type="transmembrane region" description="Helical" evidence="4">
    <location>
        <begin position="174"/>
        <end position="198"/>
    </location>
</feature>
<evidence type="ECO:0000256" key="2">
    <source>
        <dbReference type="ARBA" id="ARBA00022989"/>
    </source>
</evidence>
<dbReference type="Pfam" id="PF07690">
    <property type="entry name" value="MFS_1"/>
    <property type="match status" value="1"/>
</dbReference>
<feature type="transmembrane region" description="Helical" evidence="4">
    <location>
        <begin position="237"/>
        <end position="257"/>
    </location>
</feature>
<keyword evidence="1 4" id="KW-0812">Transmembrane</keyword>
<dbReference type="Gene3D" id="1.20.1250.20">
    <property type="entry name" value="MFS general substrate transporter like domains"/>
    <property type="match status" value="2"/>
</dbReference>
<keyword evidence="5" id="KW-0762">Sugar transport</keyword>
<dbReference type="STRING" id="6573.A0A210PYM0"/>
<sequence>MLRSSDSEFDSLTCVVNGQQRGRDEGDTNHYHRDEFACLLNNVVAPKTIVTVNGISSQHVSQNDVNAKIQCDENTDIVQCQSELLLRVRIKNFQKKIKSDRTFRHKFLYSVFLICSFFILGWMLGQVGPCLLDLKLITDVTLEMAAFYVTSLCAGYMAGSLLSGLLYDRLNKFLLLWLFLVGLAGSVSLIPWCTHYVVMLAVQFLVGIFQGCIDTVSCAEMVSIWSKKTSQSFMQALHFGFATGGIISPLVTAPFLAPKNSNISPTIESLNSSIDLLTSPVQYQLLHSTIFKYSNLSDMIYNNSSSDFVNNETSFETEESTKLFLEYGASRVHIAFAISGAISFLVSLPFFIMFLRIPSDFNRHGGEDRKRSNKPIPLVVKVLVLINMSALSALYTGLEETFVEFLSAFCVEQVKWTKTQGSLATSLYFGSIGLGHFINIFTVRIVDHVKLMGVNCFMLILAMILITLSADNVFHVGVWIAPPFVGLSLSIIYPIIFTWTEDVFIPVTGRISSLFILTGAMGSMINPVILGVLMDDHSPMWYCYLLLIESILQFVFYLSGLALQRFVKTRFHDVNKVTKELHSNCERLKSFDC</sequence>
<feature type="transmembrane region" description="Helical" evidence="4">
    <location>
        <begin position="107"/>
        <end position="125"/>
    </location>
</feature>
<keyword evidence="2 4" id="KW-1133">Transmembrane helix</keyword>
<keyword evidence="6" id="KW-1185">Reference proteome</keyword>
<proteinExistence type="predicted"/>
<feature type="transmembrane region" description="Helical" evidence="4">
    <location>
        <begin position="204"/>
        <end position="225"/>
    </location>
</feature>
<evidence type="ECO:0000256" key="1">
    <source>
        <dbReference type="ARBA" id="ARBA00022692"/>
    </source>
</evidence>
<organism evidence="5 6">
    <name type="scientific">Mizuhopecten yessoensis</name>
    <name type="common">Japanese scallop</name>
    <name type="synonym">Patinopecten yessoensis</name>
    <dbReference type="NCBI Taxonomy" id="6573"/>
    <lineage>
        <taxon>Eukaryota</taxon>
        <taxon>Metazoa</taxon>
        <taxon>Spiralia</taxon>
        <taxon>Lophotrochozoa</taxon>
        <taxon>Mollusca</taxon>
        <taxon>Bivalvia</taxon>
        <taxon>Autobranchia</taxon>
        <taxon>Pteriomorphia</taxon>
        <taxon>Pectinida</taxon>
        <taxon>Pectinoidea</taxon>
        <taxon>Pectinidae</taxon>
        <taxon>Mizuhopecten</taxon>
    </lineage>
</organism>
<evidence type="ECO:0000313" key="6">
    <source>
        <dbReference type="Proteomes" id="UP000242188"/>
    </source>
</evidence>
<feature type="transmembrane region" description="Helical" evidence="4">
    <location>
        <begin position="539"/>
        <end position="563"/>
    </location>
</feature>
<feature type="transmembrane region" description="Helical" evidence="4">
    <location>
        <begin position="511"/>
        <end position="533"/>
    </location>
</feature>
<dbReference type="Proteomes" id="UP000242188">
    <property type="component" value="Unassembled WGS sequence"/>
</dbReference>
<dbReference type="PANTHER" id="PTHR23121">
    <property type="entry name" value="SODIUM-DEPENDENT GLUCOSE TRANSPORTER 1"/>
    <property type="match status" value="1"/>
</dbReference>
<keyword evidence="5" id="KW-0813">Transport</keyword>
<feature type="transmembrane region" description="Helical" evidence="4">
    <location>
        <begin position="427"/>
        <end position="446"/>
    </location>
</feature>
<accession>A0A210PYM0</accession>
<comment type="caution">
    <text evidence="5">The sequence shown here is derived from an EMBL/GenBank/DDBJ whole genome shotgun (WGS) entry which is preliminary data.</text>
</comment>
<dbReference type="SUPFAM" id="SSF103473">
    <property type="entry name" value="MFS general substrate transporter"/>
    <property type="match status" value="1"/>
</dbReference>
<keyword evidence="3 4" id="KW-0472">Membrane</keyword>
<gene>
    <name evidence="5" type="ORF">KP79_PYT16365</name>
</gene>
<protein>
    <submittedName>
        <fullName evidence="5">Sodium-dependent glucose transporter 1A</fullName>
    </submittedName>
</protein>
<feature type="transmembrane region" description="Helical" evidence="4">
    <location>
        <begin position="378"/>
        <end position="398"/>
    </location>
</feature>
<evidence type="ECO:0000313" key="5">
    <source>
        <dbReference type="EMBL" id="OWF41584.1"/>
    </source>
</evidence>
<evidence type="ECO:0000256" key="4">
    <source>
        <dbReference type="SAM" id="Phobius"/>
    </source>
</evidence>
<dbReference type="PANTHER" id="PTHR23121:SF9">
    <property type="entry name" value="SODIUM-DEPENDENT GLUCOSE TRANSPORTER 1"/>
    <property type="match status" value="1"/>
</dbReference>
<evidence type="ECO:0000256" key="3">
    <source>
        <dbReference type="ARBA" id="ARBA00023136"/>
    </source>
</evidence>
<feature type="transmembrane region" description="Helical" evidence="4">
    <location>
        <begin position="453"/>
        <end position="470"/>
    </location>
</feature>
<dbReference type="GO" id="GO:0022857">
    <property type="term" value="F:transmembrane transporter activity"/>
    <property type="evidence" value="ECO:0007669"/>
    <property type="project" value="InterPro"/>
</dbReference>
<reference evidence="5 6" key="1">
    <citation type="journal article" date="2017" name="Nat. Ecol. Evol.">
        <title>Scallop genome provides insights into evolution of bilaterian karyotype and development.</title>
        <authorList>
            <person name="Wang S."/>
            <person name="Zhang J."/>
            <person name="Jiao W."/>
            <person name="Li J."/>
            <person name="Xun X."/>
            <person name="Sun Y."/>
            <person name="Guo X."/>
            <person name="Huan P."/>
            <person name="Dong B."/>
            <person name="Zhang L."/>
            <person name="Hu X."/>
            <person name="Sun X."/>
            <person name="Wang J."/>
            <person name="Zhao C."/>
            <person name="Wang Y."/>
            <person name="Wang D."/>
            <person name="Huang X."/>
            <person name="Wang R."/>
            <person name="Lv J."/>
            <person name="Li Y."/>
            <person name="Zhang Z."/>
            <person name="Liu B."/>
            <person name="Lu W."/>
            <person name="Hui Y."/>
            <person name="Liang J."/>
            <person name="Zhou Z."/>
            <person name="Hou R."/>
            <person name="Li X."/>
            <person name="Liu Y."/>
            <person name="Li H."/>
            <person name="Ning X."/>
            <person name="Lin Y."/>
            <person name="Zhao L."/>
            <person name="Xing Q."/>
            <person name="Dou J."/>
            <person name="Li Y."/>
            <person name="Mao J."/>
            <person name="Guo H."/>
            <person name="Dou H."/>
            <person name="Li T."/>
            <person name="Mu C."/>
            <person name="Jiang W."/>
            <person name="Fu Q."/>
            <person name="Fu X."/>
            <person name="Miao Y."/>
            <person name="Liu J."/>
            <person name="Yu Q."/>
            <person name="Li R."/>
            <person name="Liao H."/>
            <person name="Li X."/>
            <person name="Kong Y."/>
            <person name="Jiang Z."/>
            <person name="Chourrout D."/>
            <person name="Li R."/>
            <person name="Bao Z."/>
        </authorList>
    </citation>
    <scope>NUCLEOTIDE SEQUENCE [LARGE SCALE GENOMIC DNA]</scope>
    <source>
        <strain evidence="5 6">PY_sf001</strain>
    </source>
</reference>
<dbReference type="InterPro" id="IPR011701">
    <property type="entry name" value="MFS"/>
</dbReference>
<dbReference type="AlphaFoldDB" id="A0A210PYM0"/>
<name>A0A210PYM0_MIZYE</name>
<dbReference type="OrthoDB" id="9626824at2759"/>
<dbReference type="EMBL" id="NEDP02005380">
    <property type="protein sequence ID" value="OWF41584.1"/>
    <property type="molecule type" value="Genomic_DNA"/>
</dbReference>
<feature type="transmembrane region" description="Helical" evidence="4">
    <location>
        <begin position="334"/>
        <end position="357"/>
    </location>
</feature>
<dbReference type="InterPro" id="IPR036259">
    <property type="entry name" value="MFS_trans_sf"/>
</dbReference>
<feature type="transmembrane region" description="Helical" evidence="4">
    <location>
        <begin position="145"/>
        <end position="167"/>
    </location>
</feature>
<feature type="transmembrane region" description="Helical" evidence="4">
    <location>
        <begin position="476"/>
        <end position="499"/>
    </location>
</feature>